<keyword evidence="2" id="KW-1185">Reference proteome</keyword>
<reference evidence="1" key="1">
    <citation type="submission" date="2021-06" db="EMBL/GenBank/DDBJ databases">
        <authorList>
            <person name="Kallberg Y."/>
            <person name="Tangrot J."/>
            <person name="Rosling A."/>
        </authorList>
    </citation>
    <scope>NUCLEOTIDE SEQUENCE</scope>
    <source>
        <strain evidence="1">MA461A</strain>
    </source>
</reference>
<dbReference type="EMBL" id="CAJVQC010058085">
    <property type="protein sequence ID" value="CAG8798292.1"/>
    <property type="molecule type" value="Genomic_DNA"/>
</dbReference>
<protein>
    <submittedName>
        <fullName evidence="1">29611_t:CDS:1</fullName>
    </submittedName>
</protein>
<feature type="non-terminal residue" evidence="1">
    <location>
        <position position="1"/>
    </location>
</feature>
<organism evidence="1 2">
    <name type="scientific">Racocetra persica</name>
    <dbReference type="NCBI Taxonomy" id="160502"/>
    <lineage>
        <taxon>Eukaryota</taxon>
        <taxon>Fungi</taxon>
        <taxon>Fungi incertae sedis</taxon>
        <taxon>Mucoromycota</taxon>
        <taxon>Glomeromycotina</taxon>
        <taxon>Glomeromycetes</taxon>
        <taxon>Diversisporales</taxon>
        <taxon>Gigasporaceae</taxon>
        <taxon>Racocetra</taxon>
    </lineage>
</organism>
<accession>A0ACA9RLF6</accession>
<gene>
    <name evidence="1" type="ORF">RPERSI_LOCUS20498</name>
</gene>
<comment type="caution">
    <text evidence="1">The sequence shown here is derived from an EMBL/GenBank/DDBJ whole genome shotgun (WGS) entry which is preliminary data.</text>
</comment>
<sequence>EMSQGMSQGMSQSQKSWGMSQGKSWGMSQEMSQGMSQGKSQGEPQKPQDGAKAPQLLQSGFNNVDSTIGTLQRLDNCMRRRLFNHDDYWVYCILNLGLNKQGEMELAPKESKKLKGDCKFDAFCL</sequence>
<name>A0ACA9RLF6_9GLOM</name>
<evidence type="ECO:0000313" key="2">
    <source>
        <dbReference type="Proteomes" id="UP000789920"/>
    </source>
</evidence>
<proteinExistence type="predicted"/>
<dbReference type="Proteomes" id="UP000789920">
    <property type="component" value="Unassembled WGS sequence"/>
</dbReference>
<evidence type="ECO:0000313" key="1">
    <source>
        <dbReference type="EMBL" id="CAG8798292.1"/>
    </source>
</evidence>